<dbReference type="Proteomes" id="UP000615446">
    <property type="component" value="Unassembled WGS sequence"/>
</dbReference>
<dbReference type="InterPro" id="IPR015943">
    <property type="entry name" value="WD40/YVTN_repeat-like_dom_sf"/>
</dbReference>
<proteinExistence type="predicted"/>
<keyword evidence="4 6" id="KW-1133">Transmembrane helix</keyword>
<dbReference type="Gene3D" id="2.130.10.10">
    <property type="entry name" value="YVTN repeat-like/Quinoprotein amine dehydrogenase"/>
    <property type="match status" value="1"/>
</dbReference>
<dbReference type="EMBL" id="BEXD01000524">
    <property type="protein sequence ID" value="GBB88163.1"/>
    <property type="molecule type" value="Genomic_DNA"/>
</dbReference>
<evidence type="ECO:0000313" key="8">
    <source>
        <dbReference type="EMBL" id="GBB88163.1"/>
    </source>
</evidence>
<comment type="caution">
    <text evidence="8">The sequence shown here is derived from an EMBL/GenBank/DDBJ whole genome shotgun (WGS) entry which is preliminary data.</text>
</comment>
<name>A0A2Z6QDD2_9GLOM</name>
<dbReference type="PANTHER" id="PTHR10582">
    <property type="entry name" value="TRANSIENT RECEPTOR POTENTIAL ION CHANNEL PROTEIN"/>
    <property type="match status" value="1"/>
</dbReference>
<reference evidence="8 10" key="1">
    <citation type="submission" date="2017-11" db="EMBL/GenBank/DDBJ databases">
        <title>The genome of Rhizophagus clarus HR1 reveals common genetic basis of auxotrophy among arbuscular mycorrhizal fungi.</title>
        <authorList>
            <person name="Kobayashi Y."/>
        </authorList>
    </citation>
    <scope>NUCLEOTIDE SEQUENCE [LARGE SCALE GENOMIC DNA]</scope>
    <source>
        <strain evidence="8 10">HR1</strain>
    </source>
</reference>
<evidence type="ECO:0000256" key="2">
    <source>
        <dbReference type="ARBA" id="ARBA00022692"/>
    </source>
</evidence>
<dbReference type="GO" id="GO:0005886">
    <property type="term" value="C:plasma membrane"/>
    <property type="evidence" value="ECO:0007669"/>
    <property type="project" value="TreeGrafter"/>
</dbReference>
<gene>
    <name evidence="9" type="ORF">RCL2_001134600</name>
    <name evidence="8" type="ORF">RclHR1_01470011</name>
</gene>
<dbReference type="InterPro" id="IPR024862">
    <property type="entry name" value="TRPV"/>
</dbReference>
<feature type="transmembrane region" description="Helical" evidence="6">
    <location>
        <begin position="924"/>
        <end position="957"/>
    </location>
</feature>
<sequence>MDDENKIDDENNDYKIEIIKDKPNDIDNDKLHKLHNGNPILNIQVTPNEKYFITCGRDGSIFGWNVENVNEDGRLRLEFEIYLNVTILNNKILYGSIFSDNKKAVTFGHEGLLNAYDMNNNSLQKIELDLNYSDSNECSFNLNDELISYYKGSRDNKGIIFVYSTQTNDNKWDYKRIYRVPEYTKVYEGFKIISVTKYNKLYYMISKETIYEFDLITEKTKKIWVIDEEIRSTTFNVKIVSNENLVGLKIGIKIIIYSIKEEIPIVSLDIKKNVDQLRTIMKSANLCSRFFPLLFSLFSYETNNNFWNSLVENFWIKCIDHLKQNDKLVRLPIEYFLMDIRVTNEYAFAILDVGIWRIDLNKMISSINSLFNDEIEDENSIFLHNPYMDDISKLFQEVKSKLPSESATSKSIELIRGSRKWAFTSIIYKDYETIGLRISEDSVFNPEVYCERYDKFKSNDDKFQLDNDKSNLDDKLLYGIKISKEGDIIVLTQIGLLIYHYDQNNEVLSLIYYYYMKLSEITHLQYYEKVFSIDLPLPNATSYESCDGWISYVEKNIDNKEIFLKYGIGLLTFAIKRHKVKLIGEIYDKCMEYFKNDFSNKIPLSIITSMMPLLNQHYPEYIEKYSSDTTMIIPYYYTFSFEYYPSSGNSHLFSFKYSQIDNLSRSLLYRRYQLSLDKLKKNHKNVAIIFNFIQYLLILLILPIYFVTFYILSKFHFFNNMTKNEIYSTLYFKVVGNFSNYNSNTPMLIFLNPYIKFVNYPKDYKWYKELIKPQPSPFVETINENIYKSWSGEALINFKWNTYGKYYYAVIWILFMAYLGCFTAAATIPQQYIDKDVHKRLLITSIILGFIHLSFEIRQIIYDFGKWIRDFWNMFDVIAYVLPIITSIIWLRESDIDIIPLLSFSCLFLDIKFLLFFRALEYFGVYFAIIISVAETIISFLVVLFIIIVSFAHAFYILLIPRTQFSFAEPPINNNDQNNPWNIVNSYYQVLENGNIGSSPYIIQQPNENTNMFIDFRTAIFAMYKFLTGDSSAVSNWPYTTNPSLSILIVLFSLLIVVYLMNLLIGLLNNAIEKKNNRVSYLIQKAEILAEIELFYLLPLQRRWNKWFPEVIYYYANADKTREKIKELVKNDEWNNDIFSESRKSLLKELNIEDDTDKSIDEDTLQKSLAEMKENLLKKFNEDVTTKSVDKNTLQKTLEEMKKSLLKELNNENVIDK</sequence>
<dbReference type="GO" id="GO:0098703">
    <property type="term" value="P:calcium ion import across plasma membrane"/>
    <property type="evidence" value="ECO:0007669"/>
    <property type="project" value="TreeGrafter"/>
</dbReference>
<keyword evidence="2 6" id="KW-0812">Transmembrane</keyword>
<dbReference type="SUPFAM" id="SSF50978">
    <property type="entry name" value="WD40 repeat-like"/>
    <property type="match status" value="1"/>
</dbReference>
<evidence type="ECO:0000256" key="5">
    <source>
        <dbReference type="ARBA" id="ARBA00023136"/>
    </source>
</evidence>
<keyword evidence="5 6" id="KW-0472">Membrane</keyword>
<keyword evidence="10" id="KW-1185">Reference proteome</keyword>
<feature type="transmembrane region" description="Helical" evidence="6">
    <location>
        <begin position="806"/>
        <end position="829"/>
    </location>
</feature>
<evidence type="ECO:0000313" key="9">
    <source>
        <dbReference type="EMBL" id="GES84219.1"/>
    </source>
</evidence>
<accession>A0A2Z6QDD2</accession>
<dbReference type="Pfam" id="PF00520">
    <property type="entry name" value="Ion_trans"/>
    <property type="match status" value="1"/>
</dbReference>
<reference evidence="9" key="2">
    <citation type="submission" date="2019-10" db="EMBL/GenBank/DDBJ databases">
        <title>Conservation and host-specific expression of non-tandemly repeated heterogenous ribosome RNA gene in arbuscular mycorrhizal fungi.</title>
        <authorList>
            <person name="Maeda T."/>
            <person name="Kobayashi Y."/>
            <person name="Nakagawa T."/>
            <person name="Ezawa T."/>
            <person name="Yamaguchi K."/>
            <person name="Bino T."/>
            <person name="Nishimoto Y."/>
            <person name="Shigenobu S."/>
            <person name="Kawaguchi M."/>
        </authorList>
    </citation>
    <scope>NUCLEOTIDE SEQUENCE</scope>
    <source>
        <strain evidence="9">HR1</strain>
    </source>
</reference>
<evidence type="ECO:0000256" key="6">
    <source>
        <dbReference type="SAM" id="Phobius"/>
    </source>
</evidence>
<evidence type="ECO:0000259" key="7">
    <source>
        <dbReference type="Pfam" id="PF00520"/>
    </source>
</evidence>
<evidence type="ECO:0000256" key="3">
    <source>
        <dbReference type="ARBA" id="ARBA00022737"/>
    </source>
</evidence>
<organism evidence="8 10">
    <name type="scientific">Rhizophagus clarus</name>
    <dbReference type="NCBI Taxonomy" id="94130"/>
    <lineage>
        <taxon>Eukaryota</taxon>
        <taxon>Fungi</taxon>
        <taxon>Fungi incertae sedis</taxon>
        <taxon>Mucoromycota</taxon>
        <taxon>Glomeromycotina</taxon>
        <taxon>Glomeromycetes</taxon>
        <taxon>Glomerales</taxon>
        <taxon>Glomeraceae</taxon>
        <taxon>Rhizophagus</taxon>
    </lineage>
</organism>
<comment type="subcellular location">
    <subcellularLocation>
        <location evidence="1">Membrane</location>
        <topology evidence="1">Multi-pass membrane protein</topology>
    </subcellularLocation>
</comment>
<keyword evidence="3" id="KW-0677">Repeat</keyword>
<feature type="domain" description="Ion transport" evidence="7">
    <location>
        <begin position="809"/>
        <end position="1078"/>
    </location>
</feature>
<feature type="transmembrane region" description="Helical" evidence="6">
    <location>
        <begin position="1045"/>
        <end position="1068"/>
    </location>
</feature>
<dbReference type="InterPro" id="IPR005821">
    <property type="entry name" value="Ion_trans_dom"/>
</dbReference>
<feature type="transmembrane region" description="Helical" evidence="6">
    <location>
        <begin position="692"/>
        <end position="712"/>
    </location>
</feature>
<evidence type="ECO:0000256" key="4">
    <source>
        <dbReference type="ARBA" id="ARBA00022989"/>
    </source>
</evidence>
<dbReference type="InterPro" id="IPR001680">
    <property type="entry name" value="WD40_rpt"/>
</dbReference>
<dbReference type="SMART" id="SM00320">
    <property type="entry name" value="WD40"/>
    <property type="match status" value="1"/>
</dbReference>
<feature type="transmembrane region" description="Helical" evidence="6">
    <location>
        <begin position="841"/>
        <end position="861"/>
    </location>
</feature>
<dbReference type="Proteomes" id="UP000247702">
    <property type="component" value="Unassembled WGS sequence"/>
</dbReference>
<evidence type="ECO:0000313" key="10">
    <source>
        <dbReference type="Proteomes" id="UP000247702"/>
    </source>
</evidence>
<dbReference type="PANTHER" id="PTHR10582:SF2">
    <property type="entry name" value="INACTIVE"/>
    <property type="match status" value="1"/>
</dbReference>
<evidence type="ECO:0000256" key="1">
    <source>
        <dbReference type="ARBA" id="ARBA00004141"/>
    </source>
</evidence>
<dbReference type="InterPro" id="IPR036322">
    <property type="entry name" value="WD40_repeat_dom_sf"/>
</dbReference>
<dbReference type="EMBL" id="BLAL01000079">
    <property type="protein sequence ID" value="GES84219.1"/>
    <property type="molecule type" value="Genomic_DNA"/>
</dbReference>
<dbReference type="AlphaFoldDB" id="A0A2Z6QDD2"/>
<feature type="transmembrane region" description="Helical" evidence="6">
    <location>
        <begin position="873"/>
        <end position="892"/>
    </location>
</feature>
<protein>
    <recommendedName>
        <fullName evidence="7">Ion transport domain-containing protein</fullName>
    </recommendedName>
</protein>
<dbReference type="GO" id="GO:0005216">
    <property type="term" value="F:monoatomic ion channel activity"/>
    <property type="evidence" value="ECO:0007669"/>
    <property type="project" value="InterPro"/>
</dbReference>